<dbReference type="AlphaFoldDB" id="A0A7S1WV10"/>
<dbReference type="InterPro" id="IPR050494">
    <property type="entry name" value="Ser_Thr_dual-spec_kinase"/>
</dbReference>
<keyword evidence="4" id="KW-0418">Kinase</keyword>
<keyword evidence="3" id="KW-0547">Nucleotide-binding</keyword>
<dbReference type="InterPro" id="IPR000719">
    <property type="entry name" value="Prot_kinase_dom"/>
</dbReference>
<dbReference type="GO" id="GO:0004674">
    <property type="term" value="F:protein serine/threonine kinase activity"/>
    <property type="evidence" value="ECO:0007669"/>
    <property type="project" value="UniProtKB-KW"/>
</dbReference>
<evidence type="ECO:0000256" key="6">
    <source>
        <dbReference type="SAM" id="MobiDB-lite"/>
    </source>
</evidence>
<dbReference type="Pfam" id="PF00069">
    <property type="entry name" value="Pkinase"/>
    <property type="match status" value="1"/>
</dbReference>
<proteinExistence type="predicted"/>
<evidence type="ECO:0000256" key="5">
    <source>
        <dbReference type="ARBA" id="ARBA00022840"/>
    </source>
</evidence>
<accession>A0A7S1WV10</accession>
<organism evidence="8">
    <name type="scientific">Alexandrium catenella</name>
    <name type="common">Red tide dinoflagellate</name>
    <name type="synonym">Gonyaulax catenella</name>
    <dbReference type="NCBI Taxonomy" id="2925"/>
    <lineage>
        <taxon>Eukaryota</taxon>
        <taxon>Sar</taxon>
        <taxon>Alveolata</taxon>
        <taxon>Dinophyceae</taxon>
        <taxon>Gonyaulacales</taxon>
        <taxon>Pyrocystaceae</taxon>
        <taxon>Alexandrium</taxon>
    </lineage>
</organism>
<feature type="domain" description="Protein kinase" evidence="7">
    <location>
        <begin position="1"/>
        <end position="228"/>
    </location>
</feature>
<sequence>MQMLSCVAHGTLYGLSLLDSAGIVHNDVKPDNLIWVEAPPGGQPSVRIVDFGCARLDKRLENGRNWSLAEGGAGHLGKWSPEMALRLPITHRGDVWGLAICLCELLSGRCVWRNEADTAEVVLAQALGLCDLRDGLPSTLLRRSPLDVRLLYTPPPEHFPLRRNVHGRLEVLGPSKWGLEQVVGEGWQETDRADLGDLLLRALVIDPDLRPSAAQLLESCRFASQQYAEEEAQHYGEGLQEEEEEEEEVEEAALCKEEVPLEGPMHALPQQEGEVAAA</sequence>
<gene>
    <name evidence="8" type="ORF">ACAT0790_LOCUS65179</name>
</gene>
<protein>
    <recommendedName>
        <fullName evidence="7">Protein kinase domain-containing protein</fullName>
    </recommendedName>
</protein>
<dbReference type="EMBL" id="HBGE01109323">
    <property type="protein sequence ID" value="CAD9188405.1"/>
    <property type="molecule type" value="Transcribed_RNA"/>
</dbReference>
<dbReference type="InterPro" id="IPR011009">
    <property type="entry name" value="Kinase-like_dom_sf"/>
</dbReference>
<evidence type="ECO:0000256" key="2">
    <source>
        <dbReference type="ARBA" id="ARBA00022679"/>
    </source>
</evidence>
<evidence type="ECO:0000313" key="8">
    <source>
        <dbReference type="EMBL" id="CAD9188405.1"/>
    </source>
</evidence>
<dbReference type="SMART" id="SM00220">
    <property type="entry name" value="S_TKc"/>
    <property type="match status" value="1"/>
</dbReference>
<feature type="region of interest" description="Disordered" evidence="6">
    <location>
        <begin position="256"/>
        <end position="278"/>
    </location>
</feature>
<keyword evidence="2" id="KW-0808">Transferase</keyword>
<evidence type="ECO:0000256" key="1">
    <source>
        <dbReference type="ARBA" id="ARBA00022527"/>
    </source>
</evidence>
<evidence type="ECO:0000256" key="3">
    <source>
        <dbReference type="ARBA" id="ARBA00022741"/>
    </source>
</evidence>
<evidence type="ECO:0000259" key="7">
    <source>
        <dbReference type="PROSITE" id="PS50011"/>
    </source>
</evidence>
<dbReference type="PROSITE" id="PS50011">
    <property type="entry name" value="PROTEIN_KINASE_DOM"/>
    <property type="match status" value="1"/>
</dbReference>
<reference evidence="8" key="1">
    <citation type="submission" date="2021-01" db="EMBL/GenBank/DDBJ databases">
        <authorList>
            <person name="Corre E."/>
            <person name="Pelletier E."/>
            <person name="Niang G."/>
            <person name="Scheremetjew M."/>
            <person name="Finn R."/>
            <person name="Kale V."/>
            <person name="Holt S."/>
            <person name="Cochrane G."/>
            <person name="Meng A."/>
            <person name="Brown T."/>
            <person name="Cohen L."/>
        </authorList>
    </citation>
    <scope>NUCLEOTIDE SEQUENCE</scope>
    <source>
        <strain evidence="8">OF101</strain>
    </source>
</reference>
<dbReference type="PANTHER" id="PTHR24058">
    <property type="entry name" value="DUAL SPECIFICITY PROTEIN KINASE"/>
    <property type="match status" value="1"/>
</dbReference>
<name>A0A7S1WV10_ALECA</name>
<dbReference type="GO" id="GO:0005524">
    <property type="term" value="F:ATP binding"/>
    <property type="evidence" value="ECO:0007669"/>
    <property type="project" value="UniProtKB-KW"/>
</dbReference>
<keyword evidence="5" id="KW-0067">ATP-binding</keyword>
<dbReference type="Gene3D" id="1.10.510.10">
    <property type="entry name" value="Transferase(Phosphotransferase) domain 1"/>
    <property type="match status" value="1"/>
</dbReference>
<dbReference type="SUPFAM" id="SSF56112">
    <property type="entry name" value="Protein kinase-like (PK-like)"/>
    <property type="match status" value="1"/>
</dbReference>
<evidence type="ECO:0000256" key="4">
    <source>
        <dbReference type="ARBA" id="ARBA00022777"/>
    </source>
</evidence>
<keyword evidence="1" id="KW-0723">Serine/threonine-protein kinase</keyword>